<comment type="subcellular location">
    <subcellularLocation>
        <location evidence="1">Nucleus</location>
    </subcellularLocation>
</comment>
<keyword evidence="6" id="KW-0804">Transcription</keyword>
<feature type="region of interest" description="Disordered" evidence="9">
    <location>
        <begin position="136"/>
        <end position="155"/>
    </location>
</feature>
<feature type="compositionally biased region" description="Basic and acidic residues" evidence="9">
    <location>
        <begin position="718"/>
        <end position="732"/>
    </location>
</feature>
<feature type="compositionally biased region" description="Polar residues" evidence="9">
    <location>
        <begin position="1"/>
        <end position="16"/>
    </location>
</feature>
<evidence type="ECO:0000256" key="2">
    <source>
        <dbReference type="ARBA" id="ARBA00022723"/>
    </source>
</evidence>
<dbReference type="SMART" id="SM00355">
    <property type="entry name" value="ZnF_C2H2"/>
    <property type="match status" value="6"/>
</dbReference>
<keyword evidence="2" id="KW-0479">Metal-binding</keyword>
<feature type="compositionally biased region" description="Basic and acidic residues" evidence="9">
    <location>
        <begin position="807"/>
        <end position="823"/>
    </location>
</feature>
<feature type="compositionally biased region" description="Polar residues" evidence="9">
    <location>
        <begin position="143"/>
        <end position="155"/>
    </location>
</feature>
<protein>
    <submittedName>
        <fullName evidence="11">C2H2 type zinc finger domain protein</fullName>
    </submittedName>
</protein>
<dbReference type="Gene3D" id="3.30.160.60">
    <property type="entry name" value="Classic Zinc Finger"/>
    <property type="match status" value="1"/>
</dbReference>
<sequence>MSTSDPSKPWDNSSDILQGIMGTRAVPPSGASQVDLSSDGLSPSDLTLGDPASFLGFQFASEPAIPHPSHPSILQPWPLYHKQTSSPLPQLFDASAYPPLTRWRNDQEAWNPLQVTGGPIYPAAFVVPRSHQVYGLDRRSSSGHHSTPSEAGSQYTGIHLSDSGYSTQGCTTRSVAASYALESACSPFLAPLDHEQDDRVSALDLNTAPYGDTMDALDRMDSPSLLCQDVIKCDYPGCQWTGKCPSDKRKHEARHKKLFKCDEPNCTRKEGFGTINDLARHKKCVHKQEPERGPKVLYMCFGHNCPRRNKKWPRLDNFRQHLARMHSDEDVDELLRRSHEWYETCVKPQELGSSFIDSMPEEAPALQAEPVSQSEGITKDTCQGSSVSPVSVDRGFPSPEALTPDTVMRMNEEYNDRSADAASVQPPLAKPLPSELPALRALNLDSSLDQKVPLPAQFDPARNGKMDDMVNEAAVNMINAMTKAMNTNERRRSQQSESGDEIIDQNVELSDRKRDMLQRILSAALDRLSGPSGSSHTPSQATLDEDREKKGWIQCEFCTKRTRLRCEMKKHKKRHERPYGCTFSKCNKTFGSKADWKRHENSQHFHAQCWRCTLPDATQEGLPCARLFYRQEIYVQHLKKHHETDDEEVRASLCNNRINRDGDPRPSHYWCGFCRVLLPLKTQGVGAWNERYNHIDVEHFKKGERVEDWLLPSGHLTKSQEREEIKKQRADGDGYESEPALDEISDDESVSSECAAEHEPLQDDLMVIDEEPTPAADSLHHSQSSSFPRSSNLRKRKFPALQSPTNPHRDAAQMAGLDKRSRLDSTWGSFYRGDDTMQPNRLPHEGSSAYCVGLASHEGMQ</sequence>
<evidence type="ECO:0000256" key="5">
    <source>
        <dbReference type="ARBA" id="ARBA00023015"/>
    </source>
</evidence>
<dbReference type="GO" id="GO:0006357">
    <property type="term" value="P:regulation of transcription by RNA polymerase II"/>
    <property type="evidence" value="ECO:0007669"/>
    <property type="project" value="TreeGrafter"/>
</dbReference>
<evidence type="ECO:0000259" key="10">
    <source>
        <dbReference type="PROSITE" id="PS50157"/>
    </source>
</evidence>
<proteinExistence type="predicted"/>
<reference evidence="11 12" key="1">
    <citation type="submission" date="2018-07" db="EMBL/GenBank/DDBJ databases">
        <title>Section-level genome sequencing of Aspergillus section Nigri to investigate inter- and intra-species variation.</title>
        <authorList>
            <consortium name="DOE Joint Genome Institute"/>
            <person name="Vesth T.C."/>
            <person name="Nybo J.L."/>
            <person name="Theobald S."/>
            <person name="Frisvad J.C."/>
            <person name="Larsen T.O."/>
            <person name="Nielsen K.F."/>
            <person name="Hoof J.B."/>
            <person name="Brandl J."/>
            <person name="Salamov A."/>
            <person name="Riley R."/>
            <person name="Gladden J.M."/>
            <person name="Phatale P."/>
            <person name="Nielsen M.T."/>
            <person name="Lyhne E.K."/>
            <person name="Kogle M.E."/>
            <person name="Strasser K."/>
            <person name="McDonnell E."/>
            <person name="Barry K."/>
            <person name="Clum A."/>
            <person name="Chen C."/>
            <person name="Nolan M."/>
            <person name="Sandor L."/>
            <person name="Kuo A."/>
            <person name="Lipzen A."/>
            <person name="Hainaut M."/>
            <person name="Drula E."/>
            <person name="Tsang A."/>
            <person name="Magnuson J.K."/>
            <person name="Henrissat B."/>
            <person name="Wiebenga A."/>
            <person name="Simmons B.A."/>
            <person name="Makela M.R."/>
            <person name="De vries R.P."/>
            <person name="Grigoriev I.V."/>
            <person name="Mortensen U.H."/>
            <person name="Baker S.E."/>
            <person name="Andersen M.R."/>
        </authorList>
    </citation>
    <scope>NUCLEOTIDE SEQUENCE [LARGE SCALE GENOMIC DNA]</scope>
    <source>
        <strain evidence="11 12">ATCC 13496</strain>
    </source>
</reference>
<keyword evidence="3 8" id="KW-0863">Zinc-finger</keyword>
<feature type="region of interest" description="Disordered" evidence="9">
    <location>
        <begin position="486"/>
        <end position="505"/>
    </location>
</feature>
<keyword evidence="7" id="KW-0539">Nucleus</keyword>
<name>A0A370BLJ3_ASPNG</name>
<dbReference type="PROSITE" id="PS00028">
    <property type="entry name" value="ZINC_FINGER_C2H2_1"/>
    <property type="match status" value="1"/>
</dbReference>
<accession>A0A370BLJ3</accession>
<feature type="region of interest" description="Disordered" evidence="9">
    <location>
        <begin position="1"/>
        <end position="43"/>
    </location>
</feature>
<evidence type="ECO:0000256" key="6">
    <source>
        <dbReference type="ARBA" id="ARBA00023163"/>
    </source>
</evidence>
<feature type="compositionally biased region" description="Polar residues" evidence="9">
    <location>
        <begin position="370"/>
        <end position="389"/>
    </location>
</feature>
<evidence type="ECO:0000256" key="3">
    <source>
        <dbReference type="ARBA" id="ARBA00022771"/>
    </source>
</evidence>
<dbReference type="PROSITE" id="PS50157">
    <property type="entry name" value="ZINC_FINGER_C2H2_2"/>
    <property type="match status" value="1"/>
</dbReference>
<dbReference type="PANTHER" id="PTHR46179:SF13">
    <property type="entry name" value="C2H2-TYPE DOMAIN-CONTAINING PROTEIN"/>
    <property type="match status" value="1"/>
</dbReference>
<organism evidence="11 12">
    <name type="scientific">Aspergillus niger ATCC 13496</name>
    <dbReference type="NCBI Taxonomy" id="1353008"/>
    <lineage>
        <taxon>Eukaryota</taxon>
        <taxon>Fungi</taxon>
        <taxon>Dikarya</taxon>
        <taxon>Ascomycota</taxon>
        <taxon>Pezizomycotina</taxon>
        <taxon>Eurotiomycetes</taxon>
        <taxon>Eurotiomycetidae</taxon>
        <taxon>Eurotiales</taxon>
        <taxon>Aspergillaceae</taxon>
        <taxon>Aspergillus</taxon>
        <taxon>Aspergillus subgen. Circumdati</taxon>
    </lineage>
</organism>
<feature type="region of interest" description="Disordered" evidence="9">
    <location>
        <begin position="524"/>
        <end position="545"/>
    </location>
</feature>
<dbReference type="AlphaFoldDB" id="A0A370BLJ3"/>
<evidence type="ECO:0000313" key="12">
    <source>
        <dbReference type="Proteomes" id="UP000253845"/>
    </source>
</evidence>
<evidence type="ECO:0000256" key="4">
    <source>
        <dbReference type="ARBA" id="ARBA00022833"/>
    </source>
</evidence>
<evidence type="ECO:0000256" key="7">
    <source>
        <dbReference type="ARBA" id="ARBA00023242"/>
    </source>
</evidence>
<dbReference type="GO" id="GO:0005634">
    <property type="term" value="C:nucleus"/>
    <property type="evidence" value="ECO:0007669"/>
    <property type="project" value="UniProtKB-SubCell"/>
</dbReference>
<feature type="region of interest" description="Disordered" evidence="9">
    <location>
        <begin position="363"/>
        <end position="403"/>
    </location>
</feature>
<dbReference type="InterPro" id="IPR013087">
    <property type="entry name" value="Znf_C2H2_type"/>
</dbReference>
<dbReference type="GO" id="GO:0008270">
    <property type="term" value="F:zinc ion binding"/>
    <property type="evidence" value="ECO:0007669"/>
    <property type="project" value="UniProtKB-KW"/>
</dbReference>
<keyword evidence="5" id="KW-0805">Transcription regulation</keyword>
<evidence type="ECO:0000256" key="9">
    <source>
        <dbReference type="SAM" id="MobiDB-lite"/>
    </source>
</evidence>
<feature type="compositionally biased region" description="Polar residues" evidence="9">
    <location>
        <begin position="531"/>
        <end position="542"/>
    </location>
</feature>
<feature type="region of interest" description="Disordered" evidence="9">
    <location>
        <begin position="718"/>
        <end position="847"/>
    </location>
</feature>
<evidence type="ECO:0000256" key="8">
    <source>
        <dbReference type="PROSITE-ProRule" id="PRU00042"/>
    </source>
</evidence>
<dbReference type="InterPro" id="IPR051061">
    <property type="entry name" value="Zinc_finger_trans_reg"/>
</dbReference>
<evidence type="ECO:0000313" key="11">
    <source>
        <dbReference type="EMBL" id="RDH16337.1"/>
    </source>
</evidence>
<keyword evidence="4" id="KW-0862">Zinc</keyword>
<feature type="domain" description="C2H2-type" evidence="10">
    <location>
        <begin position="579"/>
        <end position="604"/>
    </location>
</feature>
<dbReference type="PANTHER" id="PTHR46179">
    <property type="entry name" value="ZINC FINGER PROTEIN"/>
    <property type="match status" value="1"/>
</dbReference>
<evidence type="ECO:0000256" key="1">
    <source>
        <dbReference type="ARBA" id="ARBA00004123"/>
    </source>
</evidence>
<dbReference type="EMBL" id="KZ851940">
    <property type="protein sequence ID" value="RDH16337.1"/>
    <property type="molecule type" value="Genomic_DNA"/>
</dbReference>
<dbReference type="VEuPathDB" id="FungiDB:M747DRAFT_121566"/>
<gene>
    <name evidence="11" type="ORF">M747DRAFT_121566</name>
</gene>
<dbReference type="Proteomes" id="UP000253845">
    <property type="component" value="Unassembled WGS sequence"/>
</dbReference>
<feature type="compositionally biased region" description="Acidic residues" evidence="9">
    <location>
        <begin position="733"/>
        <end position="750"/>
    </location>
</feature>
<feature type="compositionally biased region" description="Low complexity" evidence="9">
    <location>
        <begin position="781"/>
        <end position="791"/>
    </location>
</feature>